<keyword evidence="1" id="KW-0732">Signal</keyword>
<comment type="caution">
    <text evidence="2">The sequence shown here is derived from an EMBL/GenBank/DDBJ whole genome shotgun (WGS) entry which is preliminary data.</text>
</comment>
<accession>A0ABQ6EI12</accession>
<sequence length="88" mass="9637">MERTMRTSIAAVAFTPAFLAFFLAQSAAAENAGQTMRSMREFLIKEPDCAEFTDQCSICKVKDGLPVCSTPSTACIKAAYTCTRRTQQ</sequence>
<reference evidence="3" key="1">
    <citation type="journal article" date="2019" name="Int. J. Syst. Evol. Microbiol.">
        <title>The Global Catalogue of Microorganisms (GCM) 10K type strain sequencing project: providing services to taxonomists for standard genome sequencing and annotation.</title>
        <authorList>
            <consortium name="The Broad Institute Genomics Platform"/>
            <consortium name="The Broad Institute Genome Sequencing Center for Infectious Disease"/>
            <person name="Wu L."/>
            <person name="Ma J."/>
        </authorList>
    </citation>
    <scope>NUCLEOTIDE SEQUENCE [LARGE SCALE GENOMIC DNA]</scope>
    <source>
        <strain evidence="3">NBRC 109639</strain>
    </source>
</reference>
<feature type="signal peptide" evidence="1">
    <location>
        <begin position="1"/>
        <end position="29"/>
    </location>
</feature>
<evidence type="ECO:0000256" key="1">
    <source>
        <dbReference type="SAM" id="SignalP"/>
    </source>
</evidence>
<keyword evidence="3" id="KW-1185">Reference proteome</keyword>
<evidence type="ECO:0000313" key="3">
    <source>
        <dbReference type="Proteomes" id="UP001157117"/>
    </source>
</evidence>
<proteinExistence type="predicted"/>
<gene>
    <name evidence="2" type="ORF">GCM10007926_44380</name>
</gene>
<protein>
    <submittedName>
        <fullName evidence="2">Uncharacterized protein</fullName>
    </submittedName>
</protein>
<dbReference type="Proteomes" id="UP001157117">
    <property type="component" value="Unassembled WGS sequence"/>
</dbReference>
<organism evidence="2 3">
    <name type="scientific">Sphingomonas psychrolutea</name>
    <dbReference type="NCBI Taxonomy" id="1259676"/>
    <lineage>
        <taxon>Bacteria</taxon>
        <taxon>Pseudomonadati</taxon>
        <taxon>Pseudomonadota</taxon>
        <taxon>Alphaproteobacteria</taxon>
        <taxon>Sphingomonadales</taxon>
        <taxon>Sphingomonadaceae</taxon>
        <taxon>Sphingomonas</taxon>
    </lineage>
</organism>
<evidence type="ECO:0000313" key="2">
    <source>
        <dbReference type="EMBL" id="GLT07500.1"/>
    </source>
</evidence>
<feature type="chain" id="PRO_5045672319" evidence="1">
    <location>
        <begin position="30"/>
        <end position="88"/>
    </location>
</feature>
<dbReference type="EMBL" id="BSPT01000077">
    <property type="protein sequence ID" value="GLT07500.1"/>
    <property type="molecule type" value="Genomic_DNA"/>
</dbReference>
<name>A0ABQ6EI12_9SPHN</name>